<accession>A0A183BS89</accession>
<dbReference type="InterPro" id="IPR000210">
    <property type="entry name" value="BTB/POZ_dom"/>
</dbReference>
<dbReference type="SUPFAM" id="SSF54695">
    <property type="entry name" value="POZ domain"/>
    <property type="match status" value="1"/>
</dbReference>
<dbReference type="InterPro" id="IPR011333">
    <property type="entry name" value="SKP1/BTB/POZ_sf"/>
</dbReference>
<dbReference type="AlphaFoldDB" id="A0A183BS89"/>
<dbReference type="Pfam" id="PF00651">
    <property type="entry name" value="BTB"/>
    <property type="match status" value="1"/>
</dbReference>
<dbReference type="SMART" id="SM00875">
    <property type="entry name" value="BACK"/>
    <property type="match status" value="1"/>
</dbReference>
<feature type="compositionally biased region" description="Basic and acidic residues" evidence="1">
    <location>
        <begin position="490"/>
        <end position="501"/>
    </location>
</feature>
<dbReference type="Proteomes" id="UP000050741">
    <property type="component" value="Unassembled WGS sequence"/>
</dbReference>
<reference evidence="3" key="2">
    <citation type="submission" date="2014-05" db="EMBL/GenBank/DDBJ databases">
        <title>The genome and life-stage specific transcriptomes of Globodera pallida elucidate key aspects of plant parasitism by a cyst nematode.</title>
        <authorList>
            <person name="Cotton J.A."/>
            <person name="Lilley C.J."/>
            <person name="Jones L.M."/>
            <person name="Kikuchi T."/>
            <person name="Reid A.J."/>
            <person name="Thorpe P."/>
            <person name="Tsai I.J."/>
            <person name="Beasley H."/>
            <person name="Blok V."/>
            <person name="Cock P.J.A."/>
            <person name="Van den Akker S.E."/>
            <person name="Holroyd N."/>
            <person name="Hunt M."/>
            <person name="Mantelin S."/>
            <person name="Naghra H."/>
            <person name="Pain A."/>
            <person name="Palomares-Rius J.E."/>
            <person name="Zarowiecki M."/>
            <person name="Berriman M."/>
            <person name="Jones J.T."/>
            <person name="Urwin P.E."/>
        </authorList>
    </citation>
    <scope>NUCLEOTIDE SEQUENCE [LARGE SCALE GENOMIC DNA]</scope>
    <source>
        <strain evidence="3">Lindley</strain>
    </source>
</reference>
<organism evidence="3 4">
    <name type="scientific">Globodera pallida</name>
    <name type="common">Potato cyst nematode worm</name>
    <name type="synonym">Heterodera pallida</name>
    <dbReference type="NCBI Taxonomy" id="36090"/>
    <lineage>
        <taxon>Eukaryota</taxon>
        <taxon>Metazoa</taxon>
        <taxon>Ecdysozoa</taxon>
        <taxon>Nematoda</taxon>
        <taxon>Chromadorea</taxon>
        <taxon>Rhabditida</taxon>
        <taxon>Tylenchina</taxon>
        <taxon>Tylenchomorpha</taxon>
        <taxon>Tylenchoidea</taxon>
        <taxon>Heteroderidae</taxon>
        <taxon>Heteroderinae</taxon>
        <taxon>Globodera</taxon>
    </lineage>
</organism>
<dbReference type="PANTHER" id="PTHR24410:SF47">
    <property type="entry name" value="BTB DOMAIN-CONTAINING PROTEIN"/>
    <property type="match status" value="1"/>
</dbReference>
<protein>
    <submittedName>
        <fullName evidence="4">BACK domain-containing protein</fullName>
    </submittedName>
</protein>
<sequence length="501" mass="57447">MELFFYNERRNGPPNTNRFKTKRMLLTVFSSAQPSAVSQMPCGADKGQQIQDEQHQLLQLSAPYSGGMDCYADDRDALNDFAKYFNNAHLSDMSLAVGDELPGPSADSVPKHQKWNGDKKELELTEEPQCQAMFGPFLRFLYCNHIVLSVDNALPVLILADKYNVTGLKKICIDFAINYVLPELKLKDLFHLWFNYSTKAYHVPLIKVCIGILAKQFKELATSDDWAPEWAELDRDQLIEFLRSNDLVVPNEFFVWEGVLKWMAAPAHPERRGTTSSPILVQILPLIRFPFMSTEELLQIEDSKLAKTPQLSKLFTQHTHLAFKFISLPLASRTKLINETNGPQFLLRNYTEVQWDKRMCLTAEQLYLRNQDHSFKVTTKSSSLTLPSWEWKLDFQVAQNLATVSDELRLQLTAVDVDHSCRSVEYMLMLCGQKRVLRTVTGTKLFTKSRFSAELDLRGKLALANRWRLAPPTHSPPDHLMTNRRPTRTPKPELTKPLDII</sequence>
<feature type="domain" description="BACK" evidence="2">
    <location>
        <begin position="191"/>
        <end position="301"/>
    </location>
</feature>
<dbReference type="InterPro" id="IPR011705">
    <property type="entry name" value="BACK"/>
</dbReference>
<evidence type="ECO:0000259" key="2">
    <source>
        <dbReference type="SMART" id="SM00875"/>
    </source>
</evidence>
<dbReference type="InterPro" id="IPR051481">
    <property type="entry name" value="BTB-POZ/Galectin-3-binding"/>
</dbReference>
<proteinExistence type="predicted"/>
<dbReference type="WBParaSite" id="GPLIN_000347500">
    <property type="protein sequence ID" value="GPLIN_000347500"/>
    <property type="gene ID" value="GPLIN_000347500"/>
</dbReference>
<dbReference type="PANTHER" id="PTHR24410">
    <property type="entry name" value="HL07962P-RELATED"/>
    <property type="match status" value="1"/>
</dbReference>
<name>A0A183BS89_GLOPA</name>
<reference evidence="3" key="1">
    <citation type="submission" date="2013-12" db="EMBL/GenBank/DDBJ databases">
        <authorList>
            <person name="Aslett M."/>
        </authorList>
    </citation>
    <scope>NUCLEOTIDE SEQUENCE [LARGE SCALE GENOMIC DNA]</scope>
    <source>
        <strain evidence="3">Lindley</strain>
    </source>
</reference>
<evidence type="ECO:0000313" key="3">
    <source>
        <dbReference type="Proteomes" id="UP000050741"/>
    </source>
</evidence>
<evidence type="ECO:0000256" key="1">
    <source>
        <dbReference type="SAM" id="MobiDB-lite"/>
    </source>
</evidence>
<dbReference type="Gene3D" id="3.30.710.10">
    <property type="entry name" value="Potassium Channel Kv1.1, Chain A"/>
    <property type="match status" value="1"/>
</dbReference>
<feature type="region of interest" description="Disordered" evidence="1">
    <location>
        <begin position="470"/>
        <end position="501"/>
    </location>
</feature>
<dbReference type="Pfam" id="PF07707">
    <property type="entry name" value="BACK"/>
    <property type="match status" value="1"/>
</dbReference>
<dbReference type="Gene3D" id="1.25.40.420">
    <property type="match status" value="1"/>
</dbReference>
<reference evidence="4" key="3">
    <citation type="submission" date="2016-06" db="UniProtKB">
        <authorList>
            <consortium name="WormBaseParasite"/>
        </authorList>
    </citation>
    <scope>IDENTIFICATION</scope>
</reference>
<evidence type="ECO:0000313" key="4">
    <source>
        <dbReference type="WBParaSite" id="GPLIN_000347500"/>
    </source>
</evidence>
<keyword evidence="3" id="KW-1185">Reference proteome</keyword>